<evidence type="ECO:0000313" key="2">
    <source>
        <dbReference type="Proteomes" id="UP000280825"/>
    </source>
</evidence>
<proteinExistence type="predicted"/>
<dbReference type="Proteomes" id="UP000280825">
    <property type="component" value="Unassembled WGS sequence"/>
</dbReference>
<name>A0A432CKP0_9FLAO</name>
<protein>
    <submittedName>
        <fullName evidence="1">Uncharacterized protein</fullName>
    </submittedName>
</protein>
<organism evidence="1 2">
    <name type="scientific">Flavobacterium bomense</name>
    <dbReference type="NCBI Taxonomy" id="2497483"/>
    <lineage>
        <taxon>Bacteria</taxon>
        <taxon>Pseudomonadati</taxon>
        <taxon>Bacteroidota</taxon>
        <taxon>Flavobacteriia</taxon>
        <taxon>Flavobacteriales</taxon>
        <taxon>Flavobacteriaceae</taxon>
        <taxon>Flavobacterium</taxon>
    </lineage>
</organism>
<gene>
    <name evidence="1" type="ORF">EKL98_11305</name>
</gene>
<dbReference type="EMBL" id="RYDJ01000013">
    <property type="protein sequence ID" value="RTZ03574.1"/>
    <property type="molecule type" value="Genomic_DNA"/>
</dbReference>
<keyword evidence="2" id="KW-1185">Reference proteome</keyword>
<dbReference type="AlphaFoldDB" id="A0A432CKP0"/>
<comment type="caution">
    <text evidence="1">The sequence shown here is derived from an EMBL/GenBank/DDBJ whole genome shotgun (WGS) entry which is preliminary data.</text>
</comment>
<evidence type="ECO:0000313" key="1">
    <source>
        <dbReference type="EMBL" id="RTZ03574.1"/>
    </source>
</evidence>
<sequence length="167" mass="19514">MNNNYLEFNNWAFQYYLERNSVSNLGTLAIEVTEIENYCKENDCDLKFKEIINYDWSKLLHHETNNIPKYFGLIALQCFAASRMQYDGISKTGINDYQTRFNEVTGITNTQELQSKFKSEFTGNPIQEKIWIEAKKFLSNMDFEIHIPNPSNGAGRYVQYPTSGIIY</sequence>
<dbReference type="RefSeq" id="WP_126562493.1">
    <property type="nucleotide sequence ID" value="NZ_RYDJ01000013.1"/>
</dbReference>
<accession>A0A432CKP0</accession>
<reference evidence="1 2" key="1">
    <citation type="submission" date="2018-12" db="EMBL/GenBank/DDBJ databases">
        <title>Flavobacterium sp. nov., isolated from glacier ice.</title>
        <authorList>
            <person name="Liu Q."/>
            <person name="Xin Y.-H."/>
        </authorList>
    </citation>
    <scope>NUCLEOTIDE SEQUENCE [LARGE SCALE GENOMIC DNA]</scope>
    <source>
        <strain evidence="1 2">RB1N8</strain>
    </source>
</reference>